<keyword evidence="2" id="KW-1185">Reference proteome</keyword>
<evidence type="ECO:0000313" key="1">
    <source>
        <dbReference type="EMBL" id="KAG0142617.1"/>
    </source>
</evidence>
<organism evidence="1 2">
    <name type="scientific">Cronartium quercuum f. sp. fusiforme G11</name>
    <dbReference type="NCBI Taxonomy" id="708437"/>
    <lineage>
        <taxon>Eukaryota</taxon>
        <taxon>Fungi</taxon>
        <taxon>Dikarya</taxon>
        <taxon>Basidiomycota</taxon>
        <taxon>Pucciniomycotina</taxon>
        <taxon>Pucciniomycetes</taxon>
        <taxon>Pucciniales</taxon>
        <taxon>Coleosporiaceae</taxon>
        <taxon>Cronartium</taxon>
    </lineage>
</organism>
<accession>A0A9P6NBL9</accession>
<evidence type="ECO:0000313" key="2">
    <source>
        <dbReference type="Proteomes" id="UP000886653"/>
    </source>
</evidence>
<protein>
    <submittedName>
        <fullName evidence="1">Uncharacterized protein</fullName>
    </submittedName>
</protein>
<dbReference type="AlphaFoldDB" id="A0A9P6NBL9"/>
<name>A0A9P6NBL9_9BASI</name>
<reference evidence="1" key="1">
    <citation type="submission" date="2013-11" db="EMBL/GenBank/DDBJ databases">
        <title>Genome sequence of the fusiform rust pathogen reveals effectors for host alternation and coevolution with pine.</title>
        <authorList>
            <consortium name="DOE Joint Genome Institute"/>
            <person name="Smith K."/>
            <person name="Pendleton A."/>
            <person name="Kubisiak T."/>
            <person name="Anderson C."/>
            <person name="Salamov A."/>
            <person name="Aerts A."/>
            <person name="Riley R."/>
            <person name="Clum A."/>
            <person name="Lindquist E."/>
            <person name="Ence D."/>
            <person name="Campbell M."/>
            <person name="Kronenberg Z."/>
            <person name="Feau N."/>
            <person name="Dhillon B."/>
            <person name="Hamelin R."/>
            <person name="Burleigh J."/>
            <person name="Smith J."/>
            <person name="Yandell M."/>
            <person name="Nelson C."/>
            <person name="Grigoriev I."/>
            <person name="Davis J."/>
        </authorList>
    </citation>
    <scope>NUCLEOTIDE SEQUENCE</scope>
    <source>
        <strain evidence="1">G11</strain>
    </source>
</reference>
<sequence>MLTRTLTQILKIQLVAQMSVLLTLSVISDLFSLADLHCCTKGESKSQWVDLLVGDRKATSQGLLGLFEFRAGRSLLKRFLSSSITSCKQQKN</sequence>
<dbReference type="Proteomes" id="UP000886653">
    <property type="component" value="Unassembled WGS sequence"/>
</dbReference>
<dbReference type="EMBL" id="MU167343">
    <property type="protein sequence ID" value="KAG0142617.1"/>
    <property type="molecule type" value="Genomic_DNA"/>
</dbReference>
<proteinExistence type="predicted"/>
<gene>
    <name evidence="1" type="ORF">CROQUDRAFT_223576</name>
</gene>
<comment type="caution">
    <text evidence="1">The sequence shown here is derived from an EMBL/GenBank/DDBJ whole genome shotgun (WGS) entry which is preliminary data.</text>
</comment>